<reference evidence="2 3" key="1">
    <citation type="submission" date="2017-01" db="EMBL/GenBank/DDBJ databases">
        <authorList>
            <person name="Mah S.A."/>
            <person name="Swanson W.J."/>
            <person name="Moy G.W."/>
            <person name="Vacquier V.D."/>
        </authorList>
    </citation>
    <scope>NUCLEOTIDE SEQUENCE [LARGE SCALE GENOMIC DNA]</scope>
    <source>
        <strain evidence="2 3">DSM 16927</strain>
    </source>
</reference>
<evidence type="ECO:0000313" key="3">
    <source>
        <dbReference type="Proteomes" id="UP000186106"/>
    </source>
</evidence>
<evidence type="ECO:0000313" key="4">
    <source>
        <dbReference type="Proteomes" id="UP000279541"/>
    </source>
</evidence>
<dbReference type="KEGG" id="cjt:EG359_05500"/>
<keyword evidence="4" id="KW-1185">Reference proteome</keyword>
<dbReference type="Proteomes" id="UP000279541">
    <property type="component" value="Chromosome"/>
</dbReference>
<proteinExistence type="predicted"/>
<dbReference type="EMBL" id="CP033926">
    <property type="protein sequence ID" value="AZA99093.1"/>
    <property type="molecule type" value="Genomic_DNA"/>
</dbReference>
<sequence>MKYLLITILFIPMISFSQEKEGLVYFKSKDSLVGVKKQSGEIIIPAQFKIYSDLKDGDPVQGETILFDGVKKDEKWVENTWGYVYDRKGNFLYTPFLYDNGPDYFSEGVRRFVKNGKIGFADRNGKIVIEPNHDFATFFIFGYASFCDGCQWKKGEDGYKEVVGGKWGVMNAKGETVQPLARHSGKDLEINGEFYPYPFQYNQKEKDILQFFEKQNKMLSDLYYVNLYNKLSEDQKKLFFEIVEKPKENFPYYQVNTYDYRKIDITLSYQYKFLVSEDGKTYYSLDGEDKKTPFKEWLKNEAKEAKQFQKEHPDNPNKFVN</sequence>
<evidence type="ECO:0000313" key="1">
    <source>
        <dbReference type="EMBL" id="AZA99093.1"/>
    </source>
</evidence>
<name>A0A1N7HU87_9FLAO</name>
<dbReference type="Proteomes" id="UP000186106">
    <property type="component" value="Unassembled WGS sequence"/>
</dbReference>
<dbReference type="OrthoDB" id="697275at2"/>
<accession>A0A1N7HU87</accession>
<dbReference type="Pfam" id="PF14903">
    <property type="entry name" value="WG_beta_rep"/>
    <property type="match status" value="1"/>
</dbReference>
<gene>
    <name evidence="1" type="ORF">EG359_05500</name>
    <name evidence="2" type="ORF">SAMN05421768_101260</name>
</gene>
<organism evidence="2 3">
    <name type="scientific">Chryseobacterium joostei</name>
    <dbReference type="NCBI Taxonomy" id="112234"/>
    <lineage>
        <taxon>Bacteria</taxon>
        <taxon>Pseudomonadati</taxon>
        <taxon>Bacteroidota</taxon>
        <taxon>Flavobacteriia</taxon>
        <taxon>Flavobacteriales</taxon>
        <taxon>Weeksellaceae</taxon>
        <taxon>Chryseobacterium group</taxon>
        <taxon>Chryseobacterium</taxon>
    </lineage>
</organism>
<dbReference type="RefSeq" id="WP_076351212.1">
    <property type="nucleotide sequence ID" value="NZ_CP033926.1"/>
</dbReference>
<dbReference type="STRING" id="112234.SAMN05421768_101260"/>
<dbReference type="InterPro" id="IPR032774">
    <property type="entry name" value="WG_beta_rep"/>
</dbReference>
<reference evidence="1 4" key="2">
    <citation type="submission" date="2018-11" db="EMBL/GenBank/DDBJ databases">
        <title>Proposal to divide the Flavobacteriaceae and reorganize its genera based on Amino Acid Identity values calculated from whole genome sequences.</title>
        <authorList>
            <person name="Nicholson A.C."/>
            <person name="Gulvik C.A."/>
            <person name="Whitney A.M."/>
            <person name="Humrighouse B.W."/>
            <person name="Bell M."/>
            <person name="Holmes B."/>
            <person name="Steigerwalt A.G."/>
            <person name="Villarma A."/>
            <person name="Sheth M."/>
            <person name="Batra D."/>
            <person name="Pryor J."/>
            <person name="Bernardet J.-F."/>
            <person name="Hugo C."/>
            <person name="Kampfer P."/>
            <person name="Newman J."/>
            <person name="McQuiston J.R."/>
        </authorList>
    </citation>
    <scope>NUCLEOTIDE SEQUENCE [LARGE SCALE GENOMIC DNA]</scope>
    <source>
        <strain evidence="1 4">DSM 16927</strain>
    </source>
</reference>
<dbReference type="AlphaFoldDB" id="A0A1N7HU87"/>
<dbReference type="EMBL" id="FTNZ01000001">
    <property type="protein sequence ID" value="SIS28385.1"/>
    <property type="molecule type" value="Genomic_DNA"/>
</dbReference>
<evidence type="ECO:0000313" key="2">
    <source>
        <dbReference type="EMBL" id="SIS28385.1"/>
    </source>
</evidence>
<protein>
    <submittedName>
        <fullName evidence="2">WG containing repeat-containing protein</fullName>
    </submittedName>
    <submittedName>
        <fullName evidence="1">WG repeat-containing protein</fullName>
    </submittedName>
</protein>